<keyword evidence="3" id="KW-1185">Reference proteome</keyword>
<proteinExistence type="predicted"/>
<feature type="domain" description="Transcription regulator PadR N-terminal" evidence="1">
    <location>
        <begin position="10"/>
        <end position="84"/>
    </location>
</feature>
<dbReference type="InterPro" id="IPR036388">
    <property type="entry name" value="WH-like_DNA-bd_sf"/>
</dbReference>
<protein>
    <submittedName>
        <fullName evidence="2">PadR family transcriptional regulator AphA</fullName>
    </submittedName>
</protein>
<reference evidence="2 3" key="1">
    <citation type="submission" date="2019-02" db="EMBL/GenBank/DDBJ databases">
        <title>Sequencing the genomes of 1000 actinobacteria strains.</title>
        <authorList>
            <person name="Klenk H.-P."/>
        </authorList>
    </citation>
    <scope>NUCLEOTIDE SEQUENCE [LARGE SCALE GENOMIC DNA]</scope>
    <source>
        <strain evidence="2 3">DSM 45779</strain>
    </source>
</reference>
<evidence type="ECO:0000313" key="3">
    <source>
        <dbReference type="Proteomes" id="UP000291591"/>
    </source>
</evidence>
<organism evidence="2 3">
    <name type="scientific">Pseudonocardia sediminis</name>
    <dbReference type="NCBI Taxonomy" id="1397368"/>
    <lineage>
        <taxon>Bacteria</taxon>
        <taxon>Bacillati</taxon>
        <taxon>Actinomycetota</taxon>
        <taxon>Actinomycetes</taxon>
        <taxon>Pseudonocardiales</taxon>
        <taxon>Pseudonocardiaceae</taxon>
        <taxon>Pseudonocardia</taxon>
    </lineage>
</organism>
<sequence length="166" mass="18019">MRPGLPEWTVLAVTTERPVHGFAVAALTAAEGEIGRVWQIPRPIVYRAIGRLEESALITAEAVEAAGGPPRTLYTATAQGRESVRGWLEEPVPHVRDMRSELLLKLAIHHRQGSDPGPLVERQRAALGPIVTALEAELVGASAFDRVLVAWRHASARAAVDFLDEL</sequence>
<dbReference type="Proteomes" id="UP000291591">
    <property type="component" value="Unassembled WGS sequence"/>
</dbReference>
<dbReference type="Pfam" id="PF03551">
    <property type="entry name" value="PadR"/>
    <property type="match status" value="1"/>
</dbReference>
<dbReference type="OrthoDB" id="122286at2"/>
<dbReference type="InterPro" id="IPR036390">
    <property type="entry name" value="WH_DNA-bd_sf"/>
</dbReference>
<comment type="caution">
    <text evidence="2">The sequence shown here is derived from an EMBL/GenBank/DDBJ whole genome shotgun (WGS) entry which is preliminary data.</text>
</comment>
<evidence type="ECO:0000313" key="2">
    <source>
        <dbReference type="EMBL" id="RZT88980.1"/>
    </source>
</evidence>
<dbReference type="AlphaFoldDB" id="A0A4V2FRL4"/>
<dbReference type="EMBL" id="SHKL01000001">
    <property type="protein sequence ID" value="RZT88980.1"/>
    <property type="molecule type" value="Genomic_DNA"/>
</dbReference>
<name>A0A4V2FRL4_PSEST</name>
<dbReference type="RefSeq" id="WP_130293182.1">
    <property type="nucleotide sequence ID" value="NZ_SHKL01000001.1"/>
</dbReference>
<dbReference type="SUPFAM" id="SSF46785">
    <property type="entry name" value="Winged helix' DNA-binding domain"/>
    <property type="match status" value="1"/>
</dbReference>
<gene>
    <name evidence="2" type="ORF">EV383_5934</name>
</gene>
<dbReference type="InterPro" id="IPR005149">
    <property type="entry name" value="Tscrpt_reg_PadR_N"/>
</dbReference>
<accession>A0A4V2FRL4</accession>
<dbReference type="Gene3D" id="1.10.10.10">
    <property type="entry name" value="Winged helix-like DNA-binding domain superfamily/Winged helix DNA-binding domain"/>
    <property type="match status" value="1"/>
</dbReference>
<evidence type="ECO:0000259" key="1">
    <source>
        <dbReference type="Pfam" id="PF03551"/>
    </source>
</evidence>